<evidence type="ECO:0000313" key="2">
    <source>
        <dbReference type="Proteomes" id="UP000049855"/>
    </source>
</evidence>
<protein>
    <submittedName>
        <fullName evidence="1">Uncharacterized protein</fullName>
    </submittedName>
</protein>
<name>A0A0U1L0X9_9FIRM</name>
<dbReference type="Proteomes" id="UP000049855">
    <property type="component" value="Unassembled WGS sequence"/>
</dbReference>
<sequence>MEYKNNLLRFFAYWYGDFWAFSRCCPISLGYGLVQALR</sequence>
<dbReference type="AlphaFoldDB" id="A0A0U1L0X9"/>
<dbReference type="EMBL" id="CTRP01000012">
    <property type="protein sequence ID" value="CQR73195.1"/>
    <property type="molecule type" value="Genomic_DNA"/>
</dbReference>
<keyword evidence="2" id="KW-1185">Reference proteome</keyword>
<proteinExistence type="predicted"/>
<gene>
    <name evidence="1" type="ORF">SpAn4DRAFT_2427</name>
</gene>
<reference evidence="2" key="1">
    <citation type="submission" date="2015-03" db="EMBL/GenBank/DDBJ databases">
        <authorList>
            <person name="Nijsse Bart"/>
        </authorList>
    </citation>
    <scope>NUCLEOTIDE SEQUENCE [LARGE SCALE GENOMIC DNA]</scope>
</reference>
<accession>A0A0U1L0X9</accession>
<evidence type="ECO:0000313" key="1">
    <source>
        <dbReference type="EMBL" id="CQR73195.1"/>
    </source>
</evidence>
<organism evidence="1 2">
    <name type="scientific">Sporomusa ovata</name>
    <dbReference type="NCBI Taxonomy" id="2378"/>
    <lineage>
        <taxon>Bacteria</taxon>
        <taxon>Bacillati</taxon>
        <taxon>Bacillota</taxon>
        <taxon>Negativicutes</taxon>
        <taxon>Selenomonadales</taxon>
        <taxon>Sporomusaceae</taxon>
        <taxon>Sporomusa</taxon>
    </lineage>
</organism>